<dbReference type="InterPro" id="IPR013324">
    <property type="entry name" value="RNA_pol_sigma_r3/r4-like"/>
</dbReference>
<dbReference type="PANTHER" id="PTHR43133:SF60">
    <property type="entry name" value="RNA POLYMERASE SIGMA FACTOR SIGV"/>
    <property type="match status" value="1"/>
</dbReference>
<dbReference type="InterPro" id="IPR014284">
    <property type="entry name" value="RNA_pol_sigma-70_dom"/>
</dbReference>
<dbReference type="InterPro" id="IPR039425">
    <property type="entry name" value="RNA_pol_sigma-70-like"/>
</dbReference>
<dbReference type="InterPro" id="IPR007627">
    <property type="entry name" value="RNA_pol_sigma70_r2"/>
</dbReference>
<evidence type="ECO:0000256" key="1">
    <source>
        <dbReference type="ARBA" id="ARBA00010641"/>
    </source>
</evidence>
<dbReference type="InterPro" id="IPR036388">
    <property type="entry name" value="WH-like_DNA-bd_sf"/>
</dbReference>
<dbReference type="InterPro" id="IPR013249">
    <property type="entry name" value="RNA_pol_sigma70_r4_t2"/>
</dbReference>
<dbReference type="Gene3D" id="1.10.10.10">
    <property type="entry name" value="Winged helix-like DNA-binding domain superfamily/Winged helix DNA-binding domain"/>
    <property type="match status" value="1"/>
</dbReference>
<feature type="domain" description="RNA polymerase sigma factor 70 region 4 type 2" evidence="6">
    <location>
        <begin position="113"/>
        <end position="164"/>
    </location>
</feature>
<reference evidence="8" key="1">
    <citation type="journal article" date="2019" name="Int. J. Syst. Evol. Microbiol.">
        <title>The Global Catalogue of Microorganisms (GCM) 10K type strain sequencing project: providing services to taxonomists for standard genome sequencing and annotation.</title>
        <authorList>
            <consortium name="The Broad Institute Genomics Platform"/>
            <consortium name="The Broad Institute Genome Sequencing Center for Infectious Disease"/>
            <person name="Wu L."/>
            <person name="Ma J."/>
        </authorList>
    </citation>
    <scope>NUCLEOTIDE SEQUENCE [LARGE SCALE GENOMIC DNA]</scope>
    <source>
        <strain evidence="8">CCUG 73951</strain>
    </source>
</reference>
<dbReference type="EMBL" id="JBHTBY010000007">
    <property type="protein sequence ID" value="MFC7321138.1"/>
    <property type="molecule type" value="Genomic_DNA"/>
</dbReference>
<proteinExistence type="inferred from homology"/>
<name>A0ABW2K4X6_9BACI</name>
<dbReference type="InterPro" id="IPR013325">
    <property type="entry name" value="RNA_pol_sigma_r2"/>
</dbReference>
<dbReference type="SUPFAM" id="SSF88659">
    <property type="entry name" value="Sigma3 and sigma4 domains of RNA polymerase sigma factors"/>
    <property type="match status" value="1"/>
</dbReference>
<dbReference type="RefSeq" id="WP_289216898.1">
    <property type="nucleotide sequence ID" value="NZ_JAPVRC010000009.1"/>
</dbReference>
<evidence type="ECO:0000256" key="4">
    <source>
        <dbReference type="ARBA" id="ARBA00023163"/>
    </source>
</evidence>
<dbReference type="Gene3D" id="1.10.1740.10">
    <property type="match status" value="1"/>
</dbReference>
<dbReference type="SUPFAM" id="SSF88946">
    <property type="entry name" value="Sigma2 domain of RNA polymerase sigma factors"/>
    <property type="match status" value="1"/>
</dbReference>
<organism evidence="7 8">
    <name type="scientific">Halobacillus campisalis</name>
    <dbReference type="NCBI Taxonomy" id="435909"/>
    <lineage>
        <taxon>Bacteria</taxon>
        <taxon>Bacillati</taxon>
        <taxon>Bacillota</taxon>
        <taxon>Bacilli</taxon>
        <taxon>Bacillales</taxon>
        <taxon>Bacillaceae</taxon>
        <taxon>Halobacillus</taxon>
    </lineage>
</organism>
<evidence type="ECO:0000256" key="2">
    <source>
        <dbReference type="ARBA" id="ARBA00023015"/>
    </source>
</evidence>
<comment type="similarity">
    <text evidence="1">Belongs to the sigma-70 factor family. ECF subfamily.</text>
</comment>
<keyword evidence="2" id="KW-0805">Transcription regulation</keyword>
<dbReference type="Proteomes" id="UP001596494">
    <property type="component" value="Unassembled WGS sequence"/>
</dbReference>
<dbReference type="PANTHER" id="PTHR43133">
    <property type="entry name" value="RNA POLYMERASE ECF-TYPE SIGMA FACTO"/>
    <property type="match status" value="1"/>
</dbReference>
<dbReference type="Pfam" id="PF04542">
    <property type="entry name" value="Sigma70_r2"/>
    <property type="match status" value="1"/>
</dbReference>
<keyword evidence="4" id="KW-0804">Transcription</keyword>
<protein>
    <submittedName>
        <fullName evidence="7">Sigma-70 family RNA polymerase sigma factor</fullName>
    </submittedName>
</protein>
<evidence type="ECO:0000256" key="3">
    <source>
        <dbReference type="ARBA" id="ARBA00023082"/>
    </source>
</evidence>
<evidence type="ECO:0000313" key="8">
    <source>
        <dbReference type="Proteomes" id="UP001596494"/>
    </source>
</evidence>
<evidence type="ECO:0000313" key="7">
    <source>
        <dbReference type="EMBL" id="MFC7321138.1"/>
    </source>
</evidence>
<feature type="domain" description="RNA polymerase sigma-70 region 2" evidence="5">
    <location>
        <begin position="14"/>
        <end position="79"/>
    </location>
</feature>
<sequence>MKDINRDEGLSQIAEEHYGAMLRTARCYVKESMTAEDMVQEALVKAYERFDSFKRGSNLKAWVYRIMINHCKDHLRSYSNRNVTPWEDHWLERTESAARDPLEIMLEKEEFADIHEAIDHLKPDYHEAVHLYYFDDLSVKQMSNVLHMNENTLKTRMKRARDHLGGEIREVAAAQG</sequence>
<comment type="caution">
    <text evidence="7">The sequence shown here is derived from an EMBL/GenBank/DDBJ whole genome shotgun (WGS) entry which is preliminary data.</text>
</comment>
<keyword evidence="3" id="KW-0731">Sigma factor</keyword>
<gene>
    <name evidence="7" type="ORF">ACFQMN_09620</name>
</gene>
<dbReference type="CDD" id="cd06171">
    <property type="entry name" value="Sigma70_r4"/>
    <property type="match status" value="1"/>
</dbReference>
<dbReference type="NCBIfam" id="TIGR02937">
    <property type="entry name" value="sigma70-ECF"/>
    <property type="match status" value="1"/>
</dbReference>
<evidence type="ECO:0000259" key="5">
    <source>
        <dbReference type="Pfam" id="PF04542"/>
    </source>
</evidence>
<dbReference type="Pfam" id="PF08281">
    <property type="entry name" value="Sigma70_r4_2"/>
    <property type="match status" value="1"/>
</dbReference>
<evidence type="ECO:0000259" key="6">
    <source>
        <dbReference type="Pfam" id="PF08281"/>
    </source>
</evidence>
<accession>A0ABW2K4X6</accession>
<keyword evidence="8" id="KW-1185">Reference proteome</keyword>